<evidence type="ECO:0000256" key="12">
    <source>
        <dbReference type="PROSITE-ProRule" id="PRU01085"/>
    </source>
</evidence>
<keyword evidence="2 12" id="KW-0540">Nuclease</keyword>
<sequence>MTHKHASDDPSDKPSPNSGRFSAPKDATSYRVGIDVGLNSVGLSAIEIAPKGSLENPDYFPLYSPPLRLLSTQSVIHDSGVDPYENKTGTSRKATAGVARRSHRLRKQYRRRLRALDLTLTELGYPIARLDSTDPYVVWRVRRELLGHFIEDDNERLEKIALALRHIARHRGWRNPYLLPNHLLELAKRPSDHYATLREKLLLRFDNSYQQLLSQRNELSAPPENKSDTNSLLKDQIKAVENQLSIRRHDILLAAGWHDEEQYDRKGNLKVDKETGEIETKLESPQTWSNQPYISQIACSLLFDPSHSSAPQHVSLRRAPKEDNTVQPIDARLGKLGQEENLAEILAIFAMQRVSQSDVTPLLFGNRQYPVQRNGKEWVNTLGGVFSSVNPRDVGAAADYIAHDDLPGQERFVRASRASIAFQQYRIVASIQNLRIGSERLSNEQLNTLLHGRRDEKGTHLNGLFELSSKEIDAITWKYVTTLLNVDRGLLRGMGKPLTYSEYNSTSGHWETRELDESVSAKVPPTITTEALLSSSKIPAITEFWSDLTRDEHSDDAQLSRKALIFKERFIDSLQSSGRTPPSNDLENDADREIDELIATKLNENELNELENLGMSLPSGRAAYSVDSLQKLTGTMITHNVDLHTARGIAFFGWNPNIPVGTDKENDRKRVANDRWTPSAAPLDEPTGSPSVDRTIKVVSRFLKACERRWGKPETVGIEIARDGFMSVSAARDAETQNQRMYESRKKAAQRILDSTSNRTGYSGRVEDVSNSDIRRIQAIQRQNGKCVYCGESISLTNCQMDHIVPRKGVGSTNTRANLVATCQACNLDKSNTLFSVWSTPGNNHRQINLTSVIKRINKEWQRDSQEFNARQWKKYTSDVIGRLKATEEDDPIDNRSIESVAWMGRELKARLERRYQYTIGDLSTNPDEELHQRIFVQQGIITARARRIGHIENNLPWFGGTEGKTRLDRRHHAVDASVIALMTPAVAGVIYKGDNLRKEQRDFMIPIAWVKESVPDDYVLPENTARVSIAMSEEIFNAAIRHNPNIIGIVGQCYWRRYQGNNIEQREDGSRKQTDSNSKYQRWLDLMNTNHNQGGLVRLLRDGFIDGSIKVIRPVRRRLQNSKVHDDTVGRFIRKPLSDAWTLQELLRVGNYVWIDKKPFKITSADIYQTLPNMRTITPTIYMTRTINGYLKRVGQRVPGSYQTTRADAS</sequence>
<evidence type="ECO:0000256" key="7">
    <source>
        <dbReference type="ARBA" id="ARBA00022884"/>
    </source>
</evidence>
<keyword evidence="10" id="KW-0464">Manganese</keyword>
<evidence type="ECO:0000256" key="9">
    <source>
        <dbReference type="ARBA" id="ARBA00023125"/>
    </source>
</evidence>
<dbReference type="SMART" id="SM00507">
    <property type="entry name" value="HNHc"/>
    <property type="match status" value="1"/>
</dbReference>
<dbReference type="PROSITE" id="PS51749">
    <property type="entry name" value="HNH_CAS9"/>
    <property type="match status" value="1"/>
</dbReference>
<keyword evidence="5 12" id="KW-0378">Hydrolase</keyword>
<dbReference type="Gene3D" id="1.10.30.50">
    <property type="match status" value="1"/>
</dbReference>
<dbReference type="GO" id="GO:0016787">
    <property type="term" value="F:hydrolase activity"/>
    <property type="evidence" value="ECO:0007669"/>
    <property type="project" value="UniProtKB-KW"/>
</dbReference>
<dbReference type="Gene3D" id="3.30.420.10">
    <property type="entry name" value="Ribonuclease H-like superfamily/Ribonuclease H"/>
    <property type="match status" value="2"/>
</dbReference>
<feature type="compositionally biased region" description="Basic and acidic residues" evidence="13">
    <location>
        <begin position="1"/>
        <end position="12"/>
    </location>
</feature>
<feature type="domain" description="HNH Cas9-type" evidence="14">
    <location>
        <begin position="727"/>
        <end position="898"/>
    </location>
</feature>
<evidence type="ECO:0000256" key="2">
    <source>
        <dbReference type="ARBA" id="ARBA00022722"/>
    </source>
</evidence>
<dbReference type="AlphaFoldDB" id="A0A971CYH6"/>
<dbReference type="Proteomes" id="UP000767327">
    <property type="component" value="Unassembled WGS sequence"/>
</dbReference>
<comment type="caution">
    <text evidence="15">The sequence shown here is derived from an EMBL/GenBank/DDBJ whole genome shotgun (WGS) entry which is preliminary data.</text>
</comment>
<dbReference type="GO" id="GO:0008270">
    <property type="term" value="F:zinc ion binding"/>
    <property type="evidence" value="ECO:0007669"/>
    <property type="project" value="InterPro"/>
</dbReference>
<evidence type="ECO:0000256" key="6">
    <source>
        <dbReference type="ARBA" id="ARBA00022842"/>
    </source>
</evidence>
<evidence type="ECO:0000256" key="10">
    <source>
        <dbReference type="ARBA" id="ARBA00023211"/>
    </source>
</evidence>
<accession>A0A971CYH6</accession>
<comment type="cofactor">
    <cofactor evidence="1">
        <name>Mg(2+)</name>
        <dbReference type="ChEBI" id="CHEBI:18420"/>
    </cofactor>
</comment>
<dbReference type="RefSeq" id="WP_273173053.1">
    <property type="nucleotide sequence ID" value="NZ_JAAXZR010000013.1"/>
</dbReference>
<dbReference type="Pfam" id="PF18541">
    <property type="entry name" value="RuvC_III"/>
    <property type="match status" value="1"/>
</dbReference>
<keyword evidence="3" id="KW-0479">Metal-binding</keyword>
<keyword evidence="8" id="KW-0051">Antiviral defense</keyword>
<reference evidence="15" key="1">
    <citation type="journal article" date="2020" name="Biotechnol. Biofuels">
        <title>New insights from the biogas microbiome by comprehensive genome-resolved metagenomics of nearly 1600 species originating from multiple anaerobic digesters.</title>
        <authorList>
            <person name="Campanaro S."/>
            <person name="Treu L."/>
            <person name="Rodriguez-R L.M."/>
            <person name="Kovalovszki A."/>
            <person name="Ziels R.M."/>
            <person name="Maus I."/>
            <person name="Zhu X."/>
            <person name="Kougias P.G."/>
            <person name="Basile A."/>
            <person name="Luo G."/>
            <person name="Schluter A."/>
            <person name="Konstantinidis K.T."/>
            <person name="Angelidaki I."/>
        </authorList>
    </citation>
    <scope>NUCLEOTIDE SEQUENCE</scope>
    <source>
        <strain evidence="15">AS01afH2WH_6</strain>
    </source>
</reference>
<evidence type="ECO:0000256" key="13">
    <source>
        <dbReference type="SAM" id="MobiDB-lite"/>
    </source>
</evidence>
<dbReference type="InterPro" id="IPR040619">
    <property type="entry name" value="Cas9_alpha-helical_lobe"/>
</dbReference>
<dbReference type="InterPro" id="IPR002711">
    <property type="entry name" value="HNH"/>
</dbReference>
<reference evidence="15" key="2">
    <citation type="submission" date="2020-01" db="EMBL/GenBank/DDBJ databases">
        <authorList>
            <person name="Campanaro S."/>
        </authorList>
    </citation>
    <scope>NUCLEOTIDE SEQUENCE</scope>
    <source>
        <strain evidence="15">AS01afH2WH_6</strain>
    </source>
</reference>
<keyword evidence="9 12" id="KW-0238">DNA-binding</keyword>
<dbReference type="InterPro" id="IPR028629">
    <property type="entry name" value="Cas9"/>
</dbReference>
<dbReference type="EMBL" id="JAAXZR010000013">
    <property type="protein sequence ID" value="NLT79318.1"/>
    <property type="molecule type" value="Genomic_DNA"/>
</dbReference>
<dbReference type="InterPro" id="IPR036397">
    <property type="entry name" value="RNaseH_sf"/>
</dbReference>
<evidence type="ECO:0000256" key="4">
    <source>
        <dbReference type="ARBA" id="ARBA00022759"/>
    </source>
</evidence>
<evidence type="ECO:0000259" key="14">
    <source>
        <dbReference type="PROSITE" id="PS51749"/>
    </source>
</evidence>
<dbReference type="InterPro" id="IPR041383">
    <property type="entry name" value="RuvC_III"/>
</dbReference>
<gene>
    <name evidence="15" type="ORF">GXW98_03400</name>
</gene>
<dbReference type="InterPro" id="IPR003615">
    <property type="entry name" value="HNH_nuc"/>
</dbReference>
<dbReference type="NCBIfam" id="TIGR01865">
    <property type="entry name" value="cas_Csn1"/>
    <property type="match status" value="1"/>
</dbReference>
<dbReference type="InterPro" id="IPR033114">
    <property type="entry name" value="HNH_CAS9"/>
</dbReference>
<keyword evidence="6" id="KW-0460">Magnesium</keyword>
<evidence type="ECO:0000256" key="11">
    <source>
        <dbReference type="ARBA" id="ARBA00046380"/>
    </source>
</evidence>
<evidence type="ECO:0000256" key="5">
    <source>
        <dbReference type="ARBA" id="ARBA00022801"/>
    </source>
</evidence>
<evidence type="ECO:0000313" key="15">
    <source>
        <dbReference type="EMBL" id="NLT79318.1"/>
    </source>
</evidence>
<name>A0A971CYH6_9BIFI</name>
<proteinExistence type="predicted"/>
<keyword evidence="4 12" id="KW-0255">Endonuclease</keyword>
<dbReference type="GO" id="GO:0003677">
    <property type="term" value="F:DNA binding"/>
    <property type="evidence" value="ECO:0007669"/>
    <property type="project" value="UniProtKB-UniRule"/>
</dbReference>
<dbReference type="Pfam" id="PF18470">
    <property type="entry name" value="Cas9_a"/>
    <property type="match status" value="1"/>
</dbReference>
<dbReference type="Pfam" id="PF01844">
    <property type="entry name" value="HNH"/>
    <property type="match status" value="1"/>
</dbReference>
<organism evidence="15 16">
    <name type="scientific">Bifidobacterium crudilactis</name>
    <dbReference type="NCBI Taxonomy" id="327277"/>
    <lineage>
        <taxon>Bacteria</taxon>
        <taxon>Bacillati</taxon>
        <taxon>Actinomycetota</taxon>
        <taxon>Actinomycetes</taxon>
        <taxon>Bifidobacteriales</taxon>
        <taxon>Bifidobacteriaceae</taxon>
        <taxon>Bifidobacterium</taxon>
    </lineage>
</organism>
<keyword evidence="7" id="KW-0694">RNA-binding</keyword>
<evidence type="ECO:0000313" key="16">
    <source>
        <dbReference type="Proteomes" id="UP000767327"/>
    </source>
</evidence>
<evidence type="ECO:0000256" key="8">
    <source>
        <dbReference type="ARBA" id="ARBA00023118"/>
    </source>
</evidence>
<evidence type="ECO:0000256" key="3">
    <source>
        <dbReference type="ARBA" id="ARBA00022723"/>
    </source>
</evidence>
<evidence type="ECO:0000256" key="1">
    <source>
        <dbReference type="ARBA" id="ARBA00001946"/>
    </source>
</evidence>
<protein>
    <recommendedName>
        <fullName evidence="14">HNH Cas9-type domain-containing protein</fullName>
    </recommendedName>
</protein>
<feature type="region of interest" description="Disordered" evidence="13">
    <location>
        <begin position="1"/>
        <end position="26"/>
    </location>
</feature>
<dbReference type="GO" id="GO:0003723">
    <property type="term" value="F:RNA binding"/>
    <property type="evidence" value="ECO:0007669"/>
    <property type="project" value="UniProtKB-UniRule"/>
</dbReference>
<comment type="subunit">
    <text evidence="11">Monomer. Binds crRNA and tracrRNA.</text>
</comment>
<feature type="region of interest" description="Disordered" evidence="13">
    <location>
        <begin position="80"/>
        <end position="101"/>
    </location>
</feature>
<dbReference type="GO" id="GO:0004519">
    <property type="term" value="F:endonuclease activity"/>
    <property type="evidence" value="ECO:0007669"/>
    <property type="project" value="UniProtKB-UniRule"/>
</dbReference>
<dbReference type="GO" id="GO:0051607">
    <property type="term" value="P:defense response to virus"/>
    <property type="evidence" value="ECO:0007669"/>
    <property type="project" value="UniProtKB-KW"/>
</dbReference>